<keyword evidence="3" id="KW-1185">Reference proteome</keyword>
<evidence type="ECO:0000313" key="3">
    <source>
        <dbReference type="Proteomes" id="UP001066276"/>
    </source>
</evidence>
<organism evidence="2 3">
    <name type="scientific">Pleurodeles waltl</name>
    <name type="common">Iberian ribbed newt</name>
    <dbReference type="NCBI Taxonomy" id="8319"/>
    <lineage>
        <taxon>Eukaryota</taxon>
        <taxon>Metazoa</taxon>
        <taxon>Chordata</taxon>
        <taxon>Craniata</taxon>
        <taxon>Vertebrata</taxon>
        <taxon>Euteleostomi</taxon>
        <taxon>Amphibia</taxon>
        <taxon>Batrachia</taxon>
        <taxon>Caudata</taxon>
        <taxon>Salamandroidea</taxon>
        <taxon>Salamandridae</taxon>
        <taxon>Pleurodelinae</taxon>
        <taxon>Pleurodeles</taxon>
    </lineage>
</organism>
<dbReference type="AlphaFoldDB" id="A0AAV7N018"/>
<accession>A0AAV7N018</accession>
<comment type="caution">
    <text evidence="2">The sequence shown here is derived from an EMBL/GenBank/DDBJ whole genome shotgun (WGS) entry which is preliminary data.</text>
</comment>
<dbReference type="EMBL" id="JANPWB010000013">
    <property type="protein sequence ID" value="KAJ1108941.1"/>
    <property type="molecule type" value="Genomic_DNA"/>
</dbReference>
<name>A0AAV7N018_PLEWA</name>
<evidence type="ECO:0000256" key="1">
    <source>
        <dbReference type="SAM" id="MobiDB-lite"/>
    </source>
</evidence>
<feature type="region of interest" description="Disordered" evidence="1">
    <location>
        <begin position="70"/>
        <end position="102"/>
    </location>
</feature>
<proteinExistence type="predicted"/>
<dbReference type="Proteomes" id="UP001066276">
    <property type="component" value="Chromosome 9"/>
</dbReference>
<sequence>MPFISRLVSSMLHKVQEWEVENQTIFKAGEPVEFMDSSGVVMRGTICGEASGNGNAGMAQVRLDFWQPESGASPAGCDGTHALGGREEQFSTRQLGRPARSKRLPVRVVAPSGYQLEERVRPKAVHPTSGEAFGPGFGIQEVYRVVEGEPSTNRAASVVELGKDIEEEFLDYEEEAEELDRGHRRACRRGAQWMFYTKRQRRRSRAIVGLEEIARCLLLEMYLEVRNIEHSQTGLDVQMLGLTV</sequence>
<evidence type="ECO:0000313" key="2">
    <source>
        <dbReference type="EMBL" id="KAJ1108941.1"/>
    </source>
</evidence>
<gene>
    <name evidence="2" type="ORF">NDU88_006311</name>
</gene>
<protein>
    <submittedName>
        <fullName evidence="2">Uncharacterized protein</fullName>
    </submittedName>
</protein>
<reference evidence="2" key="1">
    <citation type="journal article" date="2022" name="bioRxiv">
        <title>Sequencing and chromosome-scale assembly of the giantPleurodeles waltlgenome.</title>
        <authorList>
            <person name="Brown T."/>
            <person name="Elewa A."/>
            <person name="Iarovenko S."/>
            <person name="Subramanian E."/>
            <person name="Araus A.J."/>
            <person name="Petzold A."/>
            <person name="Susuki M."/>
            <person name="Suzuki K.-i.T."/>
            <person name="Hayashi T."/>
            <person name="Toyoda A."/>
            <person name="Oliveira C."/>
            <person name="Osipova E."/>
            <person name="Leigh N.D."/>
            <person name="Simon A."/>
            <person name="Yun M.H."/>
        </authorList>
    </citation>
    <scope>NUCLEOTIDE SEQUENCE</scope>
    <source>
        <strain evidence="2">20211129_DDA</strain>
        <tissue evidence="2">Liver</tissue>
    </source>
</reference>